<feature type="domain" description="Acyl-CoA dehydrogenase/oxidase N-terminal" evidence="29">
    <location>
        <begin position="80"/>
        <end position="189"/>
    </location>
</feature>
<evidence type="ECO:0000256" key="25">
    <source>
        <dbReference type="RuleBase" id="RU362125"/>
    </source>
</evidence>
<evidence type="ECO:0000256" key="10">
    <source>
        <dbReference type="ARBA" id="ARBA00022832"/>
    </source>
</evidence>
<feature type="domain" description="Acyl-CoA oxidase/dehydrogenase middle" evidence="28">
    <location>
        <begin position="195"/>
        <end position="293"/>
    </location>
</feature>
<comment type="subcellular location">
    <subcellularLocation>
        <location evidence="2">Mitochondrion matrix</location>
    </subcellularLocation>
</comment>
<keyword evidence="31" id="KW-1185">Reference proteome</keyword>
<comment type="catalytic activity">
    <reaction evidence="18">
        <text>oxidized [electron-transfer flavoprotein] + hexadecanoyl-CoA + H(+) = (2E)-hexadecenoyl-CoA + reduced [electron-transfer flavoprotein]</text>
        <dbReference type="Rhea" id="RHEA:43448"/>
        <dbReference type="Rhea" id="RHEA-COMP:10685"/>
        <dbReference type="Rhea" id="RHEA-COMP:10686"/>
        <dbReference type="ChEBI" id="CHEBI:15378"/>
        <dbReference type="ChEBI" id="CHEBI:57379"/>
        <dbReference type="ChEBI" id="CHEBI:57692"/>
        <dbReference type="ChEBI" id="CHEBI:58307"/>
        <dbReference type="ChEBI" id="CHEBI:61526"/>
    </reaction>
    <physiologicalReaction direction="left-to-right" evidence="18">
        <dbReference type="Rhea" id="RHEA:43449"/>
    </physiologicalReaction>
</comment>
<evidence type="ECO:0000256" key="21">
    <source>
        <dbReference type="ARBA" id="ARBA00048877"/>
    </source>
</evidence>
<evidence type="ECO:0000256" key="9">
    <source>
        <dbReference type="ARBA" id="ARBA00022827"/>
    </source>
</evidence>
<evidence type="ECO:0000256" key="13">
    <source>
        <dbReference type="ARBA" id="ARBA00023098"/>
    </source>
</evidence>
<comment type="catalytic activity">
    <reaction evidence="16">
        <text>decanoyl-CoA + oxidized [electron-transfer flavoprotein] + H(+) = (2E)-decenoyl-CoA + reduced [electron-transfer flavoprotein]</text>
        <dbReference type="Rhea" id="RHEA:48176"/>
        <dbReference type="Rhea" id="RHEA-COMP:10685"/>
        <dbReference type="Rhea" id="RHEA-COMP:10686"/>
        <dbReference type="ChEBI" id="CHEBI:15378"/>
        <dbReference type="ChEBI" id="CHEBI:57692"/>
        <dbReference type="ChEBI" id="CHEBI:58307"/>
        <dbReference type="ChEBI" id="CHEBI:61406"/>
        <dbReference type="ChEBI" id="CHEBI:61430"/>
    </reaction>
    <physiologicalReaction direction="left-to-right" evidence="16">
        <dbReference type="Rhea" id="RHEA:48177"/>
    </physiologicalReaction>
</comment>
<dbReference type="UniPathway" id="UPA00660"/>
<dbReference type="Proteomes" id="UP000269221">
    <property type="component" value="Unassembled WGS sequence"/>
</dbReference>
<feature type="binding site" description="in other chain" evidence="24">
    <location>
        <begin position="412"/>
        <end position="416"/>
    </location>
    <ligand>
        <name>FAD</name>
        <dbReference type="ChEBI" id="CHEBI:57692"/>
        <note>ligand shared between dimeric partners</note>
    </ligand>
</feature>
<evidence type="ECO:0000256" key="14">
    <source>
        <dbReference type="ARBA" id="ARBA00023128"/>
    </source>
</evidence>
<dbReference type="InterPro" id="IPR034180">
    <property type="entry name" value="MCAD"/>
</dbReference>
<dbReference type="InterPro" id="IPR006089">
    <property type="entry name" value="Acyl-CoA_DH_CS"/>
</dbReference>
<dbReference type="OrthoDB" id="434771at2759"/>
<dbReference type="InterPro" id="IPR006091">
    <property type="entry name" value="Acyl-CoA_Oxase/DH_mid-dom"/>
</dbReference>
<dbReference type="Gene3D" id="2.40.110.10">
    <property type="entry name" value="Butyryl-CoA Dehydrogenase, subunit A, domain 2"/>
    <property type="match status" value="1"/>
</dbReference>
<dbReference type="InterPro" id="IPR036250">
    <property type="entry name" value="AcylCo_DH-like_C"/>
</dbReference>
<dbReference type="STRING" id="333673.A0A3M0K6V0"/>
<dbReference type="PANTHER" id="PTHR48083">
    <property type="entry name" value="MEDIUM-CHAIN SPECIFIC ACYL-COA DEHYDROGENASE, MITOCHONDRIAL-RELATED"/>
    <property type="match status" value="1"/>
</dbReference>
<dbReference type="GO" id="GO:0050660">
    <property type="term" value="F:flavin adenine dinucleotide binding"/>
    <property type="evidence" value="ECO:0007669"/>
    <property type="project" value="InterPro"/>
</dbReference>
<dbReference type="PROSITE" id="PS00073">
    <property type="entry name" value="ACYL_COA_DH_2"/>
    <property type="match status" value="1"/>
</dbReference>
<evidence type="ECO:0000256" key="4">
    <source>
        <dbReference type="ARBA" id="ARBA00009347"/>
    </source>
</evidence>
<comment type="function">
    <text evidence="15">Medium-chain specific acyl-CoA dehydrogenase is one of the acyl-CoA dehydrogenases that catalyze the first step of mitochondrial fatty acid beta-oxidation, an aerobic process breaking down fatty acids into acetyl-CoA and allowing the production of energy from fats. The first step of fatty acid beta-oxidation consists in the removal of one hydrogen from C-2 and C-3 of the straight-chain fatty acyl-CoA thioester, resulting in the formation of trans-2-enoyl-CoA. Electron transfer flavoprotein (ETF) is the electron acceptor that transfers electrons to the main mitochondrial respiratory chain via ETF-ubiquinone oxidoreductase (ETF dehydrogenase). Among the different mitochondrial acyl-CoA dehydrogenases, medium-chain specific acyl-CoA dehydrogenase acts specifically on acyl-CoAs with saturated 6 to 12 carbons long primary chains.</text>
</comment>
<dbReference type="InterPro" id="IPR009100">
    <property type="entry name" value="AcylCoA_DH/oxidase_NM_dom_sf"/>
</dbReference>
<keyword evidence="11" id="KW-0809">Transit peptide</keyword>
<dbReference type="CDD" id="cd01157">
    <property type="entry name" value="MCAD"/>
    <property type="match status" value="1"/>
</dbReference>
<dbReference type="AlphaFoldDB" id="A0A3M0K6V0"/>
<dbReference type="InterPro" id="IPR050741">
    <property type="entry name" value="Acyl-CoA_dehydrogenase"/>
</dbReference>
<protein>
    <recommendedName>
        <fullName evidence="6">Medium-chain specific acyl-CoA dehydrogenase, mitochondrial</fullName>
        <ecNumber evidence="5">1.3.8.7</ecNumber>
    </recommendedName>
</protein>
<sequence>MCPLCCFSCLAVLPEFMAMVMQKLQTIAGHGWRSYASKPAQNLHLGRPGAGFSFVLTIGKIKDTRGFMIFFSSCLKIELTDEQKEFQATARKFAVEEIIPVAAQYDKTGEYPVPLIKRAWELGLMNSHIPESCGGLGLGSFEACLITEELAYGCTGVQTAIEANSLGQMPVIIAGNEHQQKKYLGRMTEEPMMCAYCVTEPGAGSDVAGIKTKAEKKGDEYVINGQKMWITNGGKANWYFLLARTNPDPKAPASKAFTGFIVEADSPGIQIGRKEMNMGQRCSDTRGIVFEDVRVPKENVLIAEGAGFKIAMGAFDKTRPPVAAGAVGLAKRALDEATRYALERKTFGKPIVEHQAVSFLLAEMAMKVELARMAYQRAAWEVDAGRRNTYYASIAKAFAGDIANQVAADAVQIFGGNGFNTEYPVEKLMRDAKIYQVCDEFWHILSDFEFEDYHFSSVITLRPEKKATSFFIH</sequence>
<dbReference type="Gene3D" id="1.20.140.10">
    <property type="entry name" value="Butyryl-CoA Dehydrogenase, subunit A, domain 3"/>
    <property type="match status" value="1"/>
</dbReference>
<keyword evidence="12 25" id="KW-0560">Oxidoreductase</keyword>
<evidence type="ECO:0000256" key="8">
    <source>
        <dbReference type="ARBA" id="ARBA00022630"/>
    </source>
</evidence>
<feature type="binding site" description="in other chain" evidence="24">
    <location>
        <begin position="196"/>
        <end position="205"/>
    </location>
    <ligand>
        <name>FAD</name>
        <dbReference type="ChEBI" id="CHEBI:57692"/>
        <note>ligand shared between dimeric partners</note>
    </ligand>
</feature>
<dbReference type="InterPro" id="IPR013786">
    <property type="entry name" value="AcylCoA_DH/ox_N"/>
</dbReference>
<dbReference type="PROSITE" id="PS00072">
    <property type="entry name" value="ACYL_COA_DH_1"/>
    <property type="match status" value="1"/>
</dbReference>
<dbReference type="FunFam" id="2.40.110.10:FF:000007">
    <property type="entry name" value="Medium-chain specific acyl-CoA dehydrogenase, mitochondrial"/>
    <property type="match status" value="1"/>
</dbReference>
<evidence type="ECO:0000259" key="27">
    <source>
        <dbReference type="Pfam" id="PF00441"/>
    </source>
</evidence>
<comment type="cofactor">
    <cofactor evidence="1 24 25">
        <name>FAD</name>
        <dbReference type="ChEBI" id="CHEBI:57692"/>
    </cofactor>
</comment>
<evidence type="ECO:0000256" key="11">
    <source>
        <dbReference type="ARBA" id="ARBA00022946"/>
    </source>
</evidence>
<evidence type="ECO:0000256" key="6">
    <source>
        <dbReference type="ARBA" id="ARBA00019125"/>
    </source>
</evidence>
<dbReference type="Pfam" id="PF02770">
    <property type="entry name" value="Acyl-CoA_dh_M"/>
    <property type="match status" value="1"/>
</dbReference>
<evidence type="ECO:0000256" key="17">
    <source>
        <dbReference type="ARBA" id="ARBA00047893"/>
    </source>
</evidence>
<feature type="chain" id="PRO_5018159205" description="Medium-chain specific acyl-CoA dehydrogenase, mitochondrial" evidence="26">
    <location>
        <begin position="19"/>
        <end position="473"/>
    </location>
</feature>
<evidence type="ECO:0000313" key="31">
    <source>
        <dbReference type="Proteomes" id="UP000269221"/>
    </source>
</evidence>
<feature type="signal peptide" evidence="26">
    <location>
        <begin position="1"/>
        <end position="18"/>
    </location>
</feature>
<evidence type="ECO:0000256" key="24">
    <source>
        <dbReference type="PIRSR" id="PIRSR634180-3"/>
    </source>
</evidence>
<evidence type="ECO:0000256" key="18">
    <source>
        <dbReference type="ARBA" id="ARBA00047916"/>
    </source>
</evidence>
<dbReference type="SUPFAM" id="SSF47203">
    <property type="entry name" value="Acyl-CoA dehydrogenase C-terminal domain-like"/>
    <property type="match status" value="1"/>
</dbReference>
<evidence type="ECO:0000256" key="5">
    <source>
        <dbReference type="ARBA" id="ARBA00012033"/>
    </source>
</evidence>
<dbReference type="Pfam" id="PF02771">
    <property type="entry name" value="Acyl-CoA_dh_N"/>
    <property type="match status" value="1"/>
</dbReference>
<evidence type="ECO:0000256" key="22">
    <source>
        <dbReference type="ARBA" id="ARBA00049038"/>
    </source>
</evidence>
<evidence type="ECO:0000256" key="2">
    <source>
        <dbReference type="ARBA" id="ARBA00004305"/>
    </source>
</evidence>
<dbReference type="GO" id="GO:0005759">
    <property type="term" value="C:mitochondrial matrix"/>
    <property type="evidence" value="ECO:0007669"/>
    <property type="project" value="UniProtKB-SubCell"/>
</dbReference>
<dbReference type="InterPro" id="IPR037069">
    <property type="entry name" value="AcylCoA_DH/ox_N_sf"/>
</dbReference>
<evidence type="ECO:0000256" key="19">
    <source>
        <dbReference type="ARBA" id="ARBA00048063"/>
    </source>
</evidence>
<comment type="catalytic activity">
    <reaction evidence="22">
        <text>tetradecanoyl-CoA + oxidized [electron-transfer flavoprotein] + H(+) = (2E)-tetradecenoyl-CoA + reduced [electron-transfer flavoprotein]</text>
        <dbReference type="Rhea" id="RHEA:47316"/>
        <dbReference type="Rhea" id="RHEA-COMP:10685"/>
        <dbReference type="Rhea" id="RHEA-COMP:10686"/>
        <dbReference type="ChEBI" id="CHEBI:15378"/>
        <dbReference type="ChEBI" id="CHEBI:57385"/>
        <dbReference type="ChEBI" id="CHEBI:57692"/>
        <dbReference type="ChEBI" id="CHEBI:58307"/>
        <dbReference type="ChEBI" id="CHEBI:61405"/>
    </reaction>
    <physiologicalReaction direction="left-to-right" evidence="22">
        <dbReference type="Rhea" id="RHEA:47317"/>
    </physiologicalReaction>
</comment>
<dbReference type="FunFam" id="1.20.140.10:FF:000011">
    <property type="entry name" value="Medium-chain specific acyl-CoA dehydrogenase, mitochondrial"/>
    <property type="match status" value="1"/>
</dbReference>
<evidence type="ECO:0000256" key="12">
    <source>
        <dbReference type="ARBA" id="ARBA00023002"/>
    </source>
</evidence>
<comment type="caution">
    <text evidence="30">The sequence shown here is derived from an EMBL/GenBank/DDBJ whole genome shotgun (WGS) entry which is preliminary data.</text>
</comment>
<comment type="similarity">
    <text evidence="4 25">Belongs to the acyl-CoA dehydrogenase family.</text>
</comment>
<evidence type="ECO:0000259" key="29">
    <source>
        <dbReference type="Pfam" id="PF02771"/>
    </source>
</evidence>
<dbReference type="InterPro" id="IPR009075">
    <property type="entry name" value="AcylCo_DH/oxidase_C"/>
</dbReference>
<evidence type="ECO:0000256" key="7">
    <source>
        <dbReference type="ARBA" id="ARBA00022553"/>
    </source>
</evidence>
<comment type="catalytic activity">
    <reaction evidence="19">
        <text>a medium-chain 2,3-saturated fatty acyl-CoA + oxidized [electron-transfer flavoprotein] + H(+) = a medium-chain (2E)-enoyl-CoA + reduced [electron-transfer flavoprotein]</text>
        <dbReference type="Rhea" id="RHEA:14477"/>
        <dbReference type="Rhea" id="RHEA-COMP:10685"/>
        <dbReference type="Rhea" id="RHEA-COMP:10686"/>
        <dbReference type="ChEBI" id="CHEBI:15378"/>
        <dbReference type="ChEBI" id="CHEBI:57692"/>
        <dbReference type="ChEBI" id="CHEBI:58307"/>
        <dbReference type="ChEBI" id="CHEBI:83723"/>
        <dbReference type="ChEBI" id="CHEBI:83726"/>
        <dbReference type="EC" id="1.3.8.7"/>
    </reaction>
    <physiologicalReaction direction="left-to-right" evidence="19">
        <dbReference type="Rhea" id="RHEA:14478"/>
    </physiologicalReaction>
</comment>
<evidence type="ECO:0000256" key="3">
    <source>
        <dbReference type="ARBA" id="ARBA00005198"/>
    </source>
</evidence>
<comment type="pathway">
    <text evidence="3">Lipid metabolism; mitochondrial fatty acid beta-oxidation.</text>
</comment>
<comment type="catalytic activity">
    <reaction evidence="23">
        <text>hexanoyl-CoA + oxidized [electron-transfer flavoprotein] + H(+) = (2E)-hexenoyl-CoA + reduced [electron-transfer flavoprotein]</text>
        <dbReference type="Rhea" id="RHEA:43464"/>
        <dbReference type="Rhea" id="RHEA-COMP:10685"/>
        <dbReference type="Rhea" id="RHEA-COMP:10686"/>
        <dbReference type="ChEBI" id="CHEBI:15378"/>
        <dbReference type="ChEBI" id="CHEBI:57692"/>
        <dbReference type="ChEBI" id="CHEBI:58307"/>
        <dbReference type="ChEBI" id="CHEBI:62077"/>
        <dbReference type="ChEBI" id="CHEBI:62620"/>
    </reaction>
    <physiologicalReaction direction="left-to-right" evidence="23">
        <dbReference type="Rhea" id="RHEA:43465"/>
    </physiologicalReaction>
</comment>
<dbReference type="InterPro" id="IPR046373">
    <property type="entry name" value="Acyl-CoA_Oxase/DH_mid-dom_sf"/>
</dbReference>
<evidence type="ECO:0000256" key="20">
    <source>
        <dbReference type="ARBA" id="ARBA00048499"/>
    </source>
</evidence>
<name>A0A3M0K6V0_HIRRU</name>
<gene>
    <name evidence="30" type="ORF">DUI87_15097</name>
</gene>
<dbReference type="EMBL" id="QRBI01000117">
    <property type="protein sequence ID" value="RMC08845.1"/>
    <property type="molecule type" value="Genomic_DNA"/>
</dbReference>
<comment type="catalytic activity">
    <reaction evidence="20">
        <text>pentanoyl-CoA + oxidized [electron-transfer flavoprotein] + H(+) = (2E)-pentenoyl-CoA + reduced [electron-transfer flavoprotein]</text>
        <dbReference type="Rhea" id="RHEA:43456"/>
        <dbReference type="Rhea" id="RHEA-COMP:10685"/>
        <dbReference type="Rhea" id="RHEA-COMP:10686"/>
        <dbReference type="ChEBI" id="CHEBI:15378"/>
        <dbReference type="ChEBI" id="CHEBI:57389"/>
        <dbReference type="ChEBI" id="CHEBI:57692"/>
        <dbReference type="ChEBI" id="CHEBI:58307"/>
        <dbReference type="ChEBI" id="CHEBI:86160"/>
    </reaction>
    <physiologicalReaction direction="left-to-right" evidence="20">
        <dbReference type="Rhea" id="RHEA:43457"/>
    </physiologicalReaction>
</comment>
<keyword evidence="9 24" id="KW-0274">FAD</keyword>
<evidence type="ECO:0000256" key="16">
    <source>
        <dbReference type="ARBA" id="ARBA00047546"/>
    </source>
</evidence>
<dbReference type="GO" id="GO:0051793">
    <property type="term" value="P:medium-chain fatty acid catabolic process"/>
    <property type="evidence" value="ECO:0007669"/>
    <property type="project" value="TreeGrafter"/>
</dbReference>
<keyword evidence="8 25" id="KW-0285">Flavoprotein</keyword>
<dbReference type="Gene3D" id="1.10.540.10">
    <property type="entry name" value="Acyl-CoA dehydrogenase/oxidase, N-terminal domain"/>
    <property type="match status" value="1"/>
</dbReference>
<proteinExistence type="inferred from homology"/>
<keyword evidence="7" id="KW-0597">Phosphoprotein</keyword>
<feature type="binding site" description="in other chain" evidence="24">
    <location>
        <begin position="229"/>
        <end position="231"/>
    </location>
    <ligand>
        <name>FAD</name>
        <dbReference type="ChEBI" id="CHEBI:57692"/>
        <note>ligand shared between dimeric partners</note>
    </ligand>
</feature>
<dbReference type="GO" id="GO:0070991">
    <property type="term" value="F:medium-chain fatty acyl-CoA dehydrogenase activity"/>
    <property type="evidence" value="ECO:0007669"/>
    <property type="project" value="UniProtKB-EC"/>
</dbReference>
<dbReference type="Pfam" id="PF00441">
    <property type="entry name" value="Acyl-CoA_dh_1"/>
    <property type="match status" value="1"/>
</dbReference>
<reference evidence="30 31" key="1">
    <citation type="submission" date="2018-07" db="EMBL/GenBank/DDBJ databases">
        <title>A high quality draft genome assembly of the barn swallow (H. rustica rustica).</title>
        <authorList>
            <person name="Formenti G."/>
            <person name="Chiara M."/>
            <person name="Poveda L."/>
            <person name="Francoijs K.-J."/>
            <person name="Bonisoli-Alquati A."/>
            <person name="Canova L."/>
            <person name="Gianfranceschi L."/>
            <person name="Horner D.S."/>
            <person name="Saino N."/>
        </authorList>
    </citation>
    <scope>NUCLEOTIDE SEQUENCE [LARGE SCALE GENOMIC DNA]</scope>
    <source>
        <strain evidence="30">Chelidonia</strain>
        <tissue evidence="30">Blood</tissue>
    </source>
</reference>
<keyword evidence="26" id="KW-0732">Signal</keyword>
<evidence type="ECO:0000256" key="23">
    <source>
        <dbReference type="ARBA" id="ARBA00049192"/>
    </source>
</evidence>
<keyword evidence="10" id="KW-0276">Fatty acid metabolism</keyword>
<organism evidence="30 31">
    <name type="scientific">Hirundo rustica rustica</name>
    <dbReference type="NCBI Taxonomy" id="333673"/>
    <lineage>
        <taxon>Eukaryota</taxon>
        <taxon>Metazoa</taxon>
        <taxon>Chordata</taxon>
        <taxon>Craniata</taxon>
        <taxon>Vertebrata</taxon>
        <taxon>Euteleostomi</taxon>
        <taxon>Archelosauria</taxon>
        <taxon>Archosauria</taxon>
        <taxon>Dinosauria</taxon>
        <taxon>Saurischia</taxon>
        <taxon>Theropoda</taxon>
        <taxon>Coelurosauria</taxon>
        <taxon>Aves</taxon>
        <taxon>Neognathae</taxon>
        <taxon>Neoaves</taxon>
        <taxon>Telluraves</taxon>
        <taxon>Australaves</taxon>
        <taxon>Passeriformes</taxon>
        <taxon>Sylvioidea</taxon>
        <taxon>Hirundinidae</taxon>
        <taxon>Hirundo</taxon>
    </lineage>
</organism>
<dbReference type="PANTHER" id="PTHR48083:SF2">
    <property type="entry name" value="MEDIUM-CHAIN SPECIFIC ACYL-COA DEHYDROGENASE, MITOCHONDRIAL"/>
    <property type="match status" value="1"/>
</dbReference>
<evidence type="ECO:0000256" key="26">
    <source>
        <dbReference type="SAM" id="SignalP"/>
    </source>
</evidence>
<feature type="domain" description="Acyl-CoA dehydrogenase/oxidase C-terminal" evidence="27">
    <location>
        <begin position="305"/>
        <end position="437"/>
    </location>
</feature>
<evidence type="ECO:0000256" key="15">
    <source>
        <dbReference type="ARBA" id="ARBA00045900"/>
    </source>
</evidence>
<dbReference type="SUPFAM" id="SSF56645">
    <property type="entry name" value="Acyl-CoA dehydrogenase NM domain-like"/>
    <property type="match status" value="1"/>
</dbReference>
<comment type="catalytic activity">
    <reaction evidence="21">
        <text>octanoyl-CoA + oxidized [electron-transfer flavoprotein] + H(+) = (2E)-octenoyl-CoA + reduced [electron-transfer flavoprotein]</text>
        <dbReference type="Rhea" id="RHEA:48180"/>
        <dbReference type="Rhea" id="RHEA-COMP:10685"/>
        <dbReference type="Rhea" id="RHEA-COMP:10686"/>
        <dbReference type="ChEBI" id="CHEBI:15378"/>
        <dbReference type="ChEBI" id="CHEBI:57386"/>
        <dbReference type="ChEBI" id="CHEBI:57692"/>
        <dbReference type="ChEBI" id="CHEBI:58307"/>
        <dbReference type="ChEBI" id="CHEBI:62242"/>
    </reaction>
    <physiologicalReaction direction="left-to-right" evidence="21">
        <dbReference type="Rhea" id="RHEA:48181"/>
    </physiologicalReaction>
</comment>
<feature type="binding site" description="in other chain" evidence="24">
    <location>
        <begin position="354"/>
        <end position="355"/>
    </location>
    <ligand>
        <name>FAD</name>
        <dbReference type="ChEBI" id="CHEBI:57692"/>
        <note>ligand shared between dimeric partners</note>
    </ligand>
</feature>
<evidence type="ECO:0000313" key="30">
    <source>
        <dbReference type="EMBL" id="RMC08845.1"/>
    </source>
</evidence>
<feature type="binding site" description="in other chain" evidence="24">
    <location>
        <begin position="344"/>
        <end position="346"/>
    </location>
    <ligand>
        <name>FAD</name>
        <dbReference type="ChEBI" id="CHEBI:57692"/>
        <note>ligand shared between dimeric partners</note>
    </ligand>
</feature>
<dbReference type="FunFam" id="1.10.540.10:FF:000010">
    <property type="entry name" value="Medium-chain specific acyl-CoA dehydrogenase, mitochondrial"/>
    <property type="match status" value="1"/>
</dbReference>
<keyword evidence="13" id="KW-0443">Lipid metabolism</keyword>
<evidence type="ECO:0000259" key="28">
    <source>
        <dbReference type="Pfam" id="PF02770"/>
    </source>
</evidence>
<comment type="catalytic activity">
    <reaction evidence="17">
        <text>dodecanoyl-CoA + oxidized [electron-transfer flavoprotein] + H(+) = (2E)-dodecenoyl-CoA + reduced [electron-transfer flavoprotein]</text>
        <dbReference type="Rhea" id="RHEA:47296"/>
        <dbReference type="Rhea" id="RHEA-COMP:10685"/>
        <dbReference type="Rhea" id="RHEA-COMP:10686"/>
        <dbReference type="ChEBI" id="CHEBI:15378"/>
        <dbReference type="ChEBI" id="CHEBI:57330"/>
        <dbReference type="ChEBI" id="CHEBI:57375"/>
        <dbReference type="ChEBI" id="CHEBI:57692"/>
        <dbReference type="ChEBI" id="CHEBI:58307"/>
    </reaction>
    <physiologicalReaction direction="left-to-right" evidence="17">
        <dbReference type="Rhea" id="RHEA:47297"/>
    </physiologicalReaction>
</comment>
<keyword evidence="14" id="KW-0496">Mitochondrion</keyword>
<evidence type="ECO:0000256" key="1">
    <source>
        <dbReference type="ARBA" id="ARBA00001974"/>
    </source>
</evidence>
<accession>A0A3M0K6V0</accession>
<dbReference type="GO" id="GO:0033539">
    <property type="term" value="P:fatty acid beta-oxidation using acyl-CoA dehydrogenase"/>
    <property type="evidence" value="ECO:0007669"/>
    <property type="project" value="UniProtKB-ARBA"/>
</dbReference>
<dbReference type="EC" id="1.3.8.7" evidence="5"/>